<organism evidence="1 2">
    <name type="scientific">Solibaculum intestinale</name>
    <dbReference type="NCBI Taxonomy" id="3133165"/>
    <lineage>
        <taxon>Bacteria</taxon>
        <taxon>Bacillati</taxon>
        <taxon>Bacillota</taxon>
        <taxon>Clostridia</taxon>
        <taxon>Eubacteriales</taxon>
        <taxon>Oscillospiraceae</taxon>
        <taxon>Solibaculum</taxon>
    </lineage>
</organism>
<sequence>MRIIDLTVEGDTLVPSNLLAGQTGEHQDTALTLTLPEEWADFTCTFRFYIPSQNKHYQSMPLTEPVSFPLPQALMVAGKLLVYLDARKGHVVHRTGAATLWVEESPDWRGTMELTADSYEGLVEASR</sequence>
<reference evidence="1 2" key="1">
    <citation type="submission" date="2024-03" db="EMBL/GenBank/DDBJ databases">
        <title>Human intestinal bacterial collection.</title>
        <authorList>
            <person name="Pauvert C."/>
            <person name="Hitch T.C.A."/>
            <person name="Clavel T."/>
        </authorList>
    </citation>
    <scope>NUCLEOTIDE SEQUENCE [LARGE SCALE GENOMIC DNA]</scope>
    <source>
        <strain evidence="1 2">CLA-JM-H44</strain>
    </source>
</reference>
<evidence type="ECO:0000313" key="2">
    <source>
        <dbReference type="Proteomes" id="UP001489509"/>
    </source>
</evidence>
<dbReference type="Proteomes" id="UP001489509">
    <property type="component" value="Unassembled WGS sequence"/>
</dbReference>
<proteinExistence type="predicted"/>
<protein>
    <submittedName>
        <fullName evidence="1">Uncharacterized protein</fullName>
    </submittedName>
</protein>
<evidence type="ECO:0000313" key="1">
    <source>
        <dbReference type="EMBL" id="MEQ2441736.1"/>
    </source>
</evidence>
<keyword evidence="2" id="KW-1185">Reference proteome</keyword>
<name>A0ABV1E351_9FIRM</name>
<dbReference type="EMBL" id="JBBMFD010000039">
    <property type="protein sequence ID" value="MEQ2441736.1"/>
    <property type="molecule type" value="Genomic_DNA"/>
</dbReference>
<dbReference type="RefSeq" id="WP_349221020.1">
    <property type="nucleotide sequence ID" value="NZ_JBBMFD010000039.1"/>
</dbReference>
<comment type="caution">
    <text evidence="1">The sequence shown here is derived from an EMBL/GenBank/DDBJ whole genome shotgun (WGS) entry which is preliminary data.</text>
</comment>
<gene>
    <name evidence="1" type="ORF">WMO26_12935</name>
</gene>
<accession>A0ABV1E351</accession>